<gene>
    <name evidence="1" type="ORF">Dsi01nite_052700</name>
</gene>
<dbReference type="PANTHER" id="PTHR11803">
    <property type="entry name" value="2-IMINOBUTANOATE/2-IMINOPROPANOATE DEAMINASE RIDA"/>
    <property type="match status" value="1"/>
</dbReference>
<proteinExistence type="predicted"/>
<dbReference type="GO" id="GO:0005829">
    <property type="term" value="C:cytosol"/>
    <property type="evidence" value="ECO:0007669"/>
    <property type="project" value="TreeGrafter"/>
</dbReference>
<protein>
    <recommendedName>
        <fullName evidence="3">RidA family protein</fullName>
    </recommendedName>
</protein>
<accession>A0A919U954</accession>
<comment type="caution">
    <text evidence="1">The sequence shown here is derived from an EMBL/GenBank/DDBJ whole genome shotgun (WGS) entry which is preliminary data.</text>
</comment>
<dbReference type="GO" id="GO:0019239">
    <property type="term" value="F:deaminase activity"/>
    <property type="evidence" value="ECO:0007669"/>
    <property type="project" value="TreeGrafter"/>
</dbReference>
<dbReference type="EMBL" id="BONQ01000081">
    <property type="protein sequence ID" value="GIG47229.1"/>
    <property type="molecule type" value="Genomic_DNA"/>
</dbReference>
<organism evidence="1 2">
    <name type="scientific">Dactylosporangium siamense</name>
    <dbReference type="NCBI Taxonomy" id="685454"/>
    <lineage>
        <taxon>Bacteria</taxon>
        <taxon>Bacillati</taxon>
        <taxon>Actinomycetota</taxon>
        <taxon>Actinomycetes</taxon>
        <taxon>Micromonosporales</taxon>
        <taxon>Micromonosporaceae</taxon>
        <taxon>Dactylosporangium</taxon>
    </lineage>
</organism>
<dbReference type="CDD" id="cd00448">
    <property type="entry name" value="YjgF_YER057c_UK114_family"/>
    <property type="match status" value="1"/>
</dbReference>
<keyword evidence="2" id="KW-1185">Reference proteome</keyword>
<dbReference type="Proteomes" id="UP000660611">
    <property type="component" value="Unassembled WGS sequence"/>
</dbReference>
<evidence type="ECO:0000313" key="2">
    <source>
        <dbReference type="Proteomes" id="UP000660611"/>
    </source>
</evidence>
<dbReference type="SUPFAM" id="SSF55298">
    <property type="entry name" value="YjgF-like"/>
    <property type="match status" value="1"/>
</dbReference>
<dbReference type="InterPro" id="IPR035959">
    <property type="entry name" value="RutC-like_sf"/>
</dbReference>
<dbReference type="InterPro" id="IPR006175">
    <property type="entry name" value="YjgF/YER057c/UK114"/>
</dbReference>
<name>A0A919U954_9ACTN</name>
<dbReference type="RefSeq" id="WP_203848953.1">
    <property type="nucleotide sequence ID" value="NZ_BAAAVW010000017.1"/>
</dbReference>
<dbReference type="Gene3D" id="3.30.1330.40">
    <property type="entry name" value="RutC-like"/>
    <property type="match status" value="1"/>
</dbReference>
<evidence type="ECO:0008006" key="3">
    <source>
        <dbReference type="Google" id="ProtNLM"/>
    </source>
</evidence>
<reference evidence="1" key="1">
    <citation type="submission" date="2021-01" db="EMBL/GenBank/DDBJ databases">
        <title>Whole genome shotgun sequence of Dactylosporangium siamense NBRC 106093.</title>
        <authorList>
            <person name="Komaki H."/>
            <person name="Tamura T."/>
        </authorList>
    </citation>
    <scope>NUCLEOTIDE SEQUENCE</scope>
    <source>
        <strain evidence="1">NBRC 106093</strain>
    </source>
</reference>
<dbReference type="Pfam" id="PF01042">
    <property type="entry name" value="Ribonuc_L-PSP"/>
    <property type="match status" value="1"/>
</dbReference>
<dbReference type="PANTHER" id="PTHR11803:SF44">
    <property type="entry name" value="RUTC FAMILY PROTEIN YJGH"/>
    <property type="match status" value="1"/>
</dbReference>
<evidence type="ECO:0000313" key="1">
    <source>
        <dbReference type="EMBL" id="GIG47229.1"/>
    </source>
</evidence>
<dbReference type="AlphaFoldDB" id="A0A919U954"/>
<sequence length="127" mass="14009">MIAPLNPPGLPAPTGNYTHGTLVTAAQRLVFVSGQVPWADRDGKVPEDFTTQCRLVWEHIAAVLHEAGLTTRHLAKVTTYLADRRYRAENSRIRAEVLGDHTPAITIIIADIYAEEWLLEIEAIAVA</sequence>